<feature type="non-terminal residue" evidence="1">
    <location>
        <position position="37"/>
    </location>
</feature>
<dbReference type="EMBL" id="CAJOBI010246081">
    <property type="protein sequence ID" value="CAF5095374.1"/>
    <property type="molecule type" value="Genomic_DNA"/>
</dbReference>
<comment type="caution">
    <text evidence="1">The sequence shown here is derived from an EMBL/GenBank/DDBJ whole genome shotgun (WGS) entry which is preliminary data.</text>
</comment>
<evidence type="ECO:0000313" key="2">
    <source>
        <dbReference type="Proteomes" id="UP000676336"/>
    </source>
</evidence>
<gene>
    <name evidence="1" type="ORF">SMN809_LOCUS61398</name>
</gene>
<accession>A0A8S3F2P5</accession>
<reference evidence="1" key="1">
    <citation type="submission" date="2021-02" db="EMBL/GenBank/DDBJ databases">
        <authorList>
            <person name="Nowell W R."/>
        </authorList>
    </citation>
    <scope>NUCLEOTIDE SEQUENCE</scope>
</reference>
<proteinExistence type="predicted"/>
<name>A0A8S3F2P5_9BILA</name>
<sequence length="37" mass="4494">MIFNSYQFMISNGSSLKYDTNEHQRLVVYNDVRYVFN</sequence>
<dbReference type="AlphaFoldDB" id="A0A8S3F2P5"/>
<evidence type="ECO:0000313" key="1">
    <source>
        <dbReference type="EMBL" id="CAF5095374.1"/>
    </source>
</evidence>
<dbReference type="Proteomes" id="UP000676336">
    <property type="component" value="Unassembled WGS sequence"/>
</dbReference>
<protein>
    <submittedName>
        <fullName evidence="1">Uncharacterized protein</fullName>
    </submittedName>
</protein>
<organism evidence="1 2">
    <name type="scientific">Rotaria magnacalcarata</name>
    <dbReference type="NCBI Taxonomy" id="392030"/>
    <lineage>
        <taxon>Eukaryota</taxon>
        <taxon>Metazoa</taxon>
        <taxon>Spiralia</taxon>
        <taxon>Gnathifera</taxon>
        <taxon>Rotifera</taxon>
        <taxon>Eurotatoria</taxon>
        <taxon>Bdelloidea</taxon>
        <taxon>Philodinida</taxon>
        <taxon>Philodinidae</taxon>
        <taxon>Rotaria</taxon>
    </lineage>
</organism>